<dbReference type="Proteomes" id="UP001474421">
    <property type="component" value="Unassembled WGS sequence"/>
</dbReference>
<dbReference type="GO" id="GO:0006355">
    <property type="term" value="P:regulation of DNA-templated transcription"/>
    <property type="evidence" value="ECO:0007669"/>
    <property type="project" value="InterPro"/>
</dbReference>
<accession>A0AAW1BUU9</accession>
<gene>
    <name evidence="3" type="ORF">NXF25_004091</name>
</gene>
<dbReference type="InterPro" id="IPR001909">
    <property type="entry name" value="KRAB"/>
</dbReference>
<evidence type="ECO:0000313" key="4">
    <source>
        <dbReference type="Proteomes" id="UP001474421"/>
    </source>
</evidence>
<reference evidence="3 4" key="1">
    <citation type="journal article" date="2024" name="Proc. Natl. Acad. Sci. U.S.A.">
        <title>The genetic regulatory architecture and epigenomic basis for age-related changes in rattlesnake venom.</title>
        <authorList>
            <person name="Hogan M.P."/>
            <person name="Holding M.L."/>
            <person name="Nystrom G.S."/>
            <person name="Colston T.J."/>
            <person name="Bartlett D.A."/>
            <person name="Mason A.J."/>
            <person name="Ellsworth S.A."/>
            <person name="Rautsaw R.M."/>
            <person name="Lawrence K.C."/>
            <person name="Strickland J.L."/>
            <person name="He B."/>
            <person name="Fraser P."/>
            <person name="Margres M.J."/>
            <person name="Gilbert D.M."/>
            <person name="Gibbs H.L."/>
            <person name="Parkinson C.L."/>
            <person name="Rokyta D.R."/>
        </authorList>
    </citation>
    <scope>NUCLEOTIDE SEQUENCE [LARGE SCALE GENOMIC DNA]</scope>
    <source>
        <strain evidence="3">DRR0105</strain>
    </source>
</reference>
<dbReference type="AlphaFoldDB" id="A0AAW1BUU9"/>
<protein>
    <submittedName>
        <fullName evidence="3">Zinc finger protein</fullName>
    </submittedName>
</protein>
<dbReference type="Pfam" id="PF01352">
    <property type="entry name" value="KRAB"/>
    <property type="match status" value="1"/>
</dbReference>
<evidence type="ECO:0000256" key="1">
    <source>
        <dbReference type="SAM" id="MobiDB-lite"/>
    </source>
</evidence>
<dbReference type="InterPro" id="IPR050169">
    <property type="entry name" value="Krueppel_C2H2_ZnF"/>
</dbReference>
<sequence length="295" mass="33159">MEKLPPLETPTPLLLLPCPSSLPSHYRSSTFPPFRGILALRAESNRGALSSRRELSMPSAFPLSTTWIGLFAGGAEAAGKPCRDADANESPKFREWRLCPWKEFPRWRVVETPTQEGLVSFKEVAVHFSEEEWSQLDADPKALYREVMLENHRNVVSLGNEEYEDFWELLQMITGGYHTKNSTVLMEEETQRLLRRAQRLCGILAEMRVLTRLLNSVSGGSAHAKGSRAGRERGDGPSLPPEGFLDRKMEKLRSLETLTPFLLLPCPSSFPSPSPEKLFLFATRLENPGISGRVH</sequence>
<dbReference type="Gene3D" id="6.10.140.140">
    <property type="match status" value="1"/>
</dbReference>
<proteinExistence type="predicted"/>
<dbReference type="EMBL" id="JAOTOJ010000002">
    <property type="protein sequence ID" value="KAK9405317.1"/>
    <property type="molecule type" value="Genomic_DNA"/>
</dbReference>
<dbReference type="PROSITE" id="PS50805">
    <property type="entry name" value="KRAB"/>
    <property type="match status" value="1"/>
</dbReference>
<dbReference type="PANTHER" id="PTHR23232">
    <property type="entry name" value="KRAB DOMAIN C2H2 ZINC FINGER"/>
    <property type="match status" value="1"/>
</dbReference>
<name>A0AAW1BUU9_CROAD</name>
<comment type="caution">
    <text evidence="3">The sequence shown here is derived from an EMBL/GenBank/DDBJ whole genome shotgun (WGS) entry which is preliminary data.</text>
</comment>
<evidence type="ECO:0000259" key="2">
    <source>
        <dbReference type="PROSITE" id="PS50805"/>
    </source>
</evidence>
<evidence type="ECO:0000313" key="3">
    <source>
        <dbReference type="EMBL" id="KAK9405317.1"/>
    </source>
</evidence>
<organism evidence="3 4">
    <name type="scientific">Crotalus adamanteus</name>
    <name type="common">Eastern diamondback rattlesnake</name>
    <dbReference type="NCBI Taxonomy" id="8729"/>
    <lineage>
        <taxon>Eukaryota</taxon>
        <taxon>Metazoa</taxon>
        <taxon>Chordata</taxon>
        <taxon>Craniata</taxon>
        <taxon>Vertebrata</taxon>
        <taxon>Euteleostomi</taxon>
        <taxon>Lepidosauria</taxon>
        <taxon>Squamata</taxon>
        <taxon>Bifurcata</taxon>
        <taxon>Unidentata</taxon>
        <taxon>Episquamata</taxon>
        <taxon>Toxicofera</taxon>
        <taxon>Serpentes</taxon>
        <taxon>Colubroidea</taxon>
        <taxon>Viperidae</taxon>
        <taxon>Crotalinae</taxon>
        <taxon>Crotalus</taxon>
    </lineage>
</organism>
<dbReference type="SUPFAM" id="SSF109640">
    <property type="entry name" value="KRAB domain (Kruppel-associated box)"/>
    <property type="match status" value="1"/>
</dbReference>
<dbReference type="SMART" id="SM00349">
    <property type="entry name" value="KRAB"/>
    <property type="match status" value="1"/>
</dbReference>
<feature type="domain" description="KRAB" evidence="2">
    <location>
        <begin position="119"/>
        <end position="192"/>
    </location>
</feature>
<feature type="region of interest" description="Disordered" evidence="1">
    <location>
        <begin position="218"/>
        <end position="243"/>
    </location>
</feature>
<keyword evidence="4" id="KW-1185">Reference proteome</keyword>
<dbReference type="InterPro" id="IPR036051">
    <property type="entry name" value="KRAB_dom_sf"/>
</dbReference>
<dbReference type="PANTHER" id="PTHR23232:SF142">
    <property type="entry name" value="GASTRULA ZINC FINGER PROTEIN XLCGF57.1-LIKE-RELATED"/>
    <property type="match status" value="1"/>
</dbReference>
<dbReference type="CDD" id="cd07765">
    <property type="entry name" value="KRAB_A-box"/>
    <property type="match status" value="1"/>
</dbReference>